<comment type="caution">
    <text evidence="1">The sequence shown here is derived from an EMBL/GenBank/DDBJ whole genome shotgun (WGS) entry which is preliminary data.</text>
</comment>
<name>A0A328AH79_9CAUL</name>
<protein>
    <submittedName>
        <fullName evidence="1">Uncharacterized protein</fullName>
    </submittedName>
</protein>
<sequence>MLDPVTAFRALAADAPHHRLAARLGVDLDALWRVHDARNSDLAGALADGHSDAGVLELAFETGAGIAARLEDELEGHAFRVVSEEPCEVTARAASPFAYLTHGTTLADLLARDCGAELVYWRLLKRG</sequence>
<proteinExistence type="predicted"/>
<reference evidence="2" key="1">
    <citation type="submission" date="2018-05" db="EMBL/GenBank/DDBJ databases">
        <authorList>
            <person name="Li X."/>
        </authorList>
    </citation>
    <scope>NUCLEOTIDE SEQUENCE [LARGE SCALE GENOMIC DNA]</scope>
    <source>
        <strain evidence="2">LX32</strain>
    </source>
</reference>
<gene>
    <name evidence="1" type="ORF">DJ017_06805</name>
</gene>
<dbReference type="RefSeq" id="WP_111528004.1">
    <property type="nucleotide sequence ID" value="NZ_JBHRSG010000002.1"/>
</dbReference>
<evidence type="ECO:0000313" key="2">
    <source>
        <dbReference type="Proteomes" id="UP000249254"/>
    </source>
</evidence>
<organism evidence="1 2">
    <name type="scientific">Phenylobacterium soli</name>
    <dbReference type="NCBI Taxonomy" id="2170551"/>
    <lineage>
        <taxon>Bacteria</taxon>
        <taxon>Pseudomonadati</taxon>
        <taxon>Pseudomonadota</taxon>
        <taxon>Alphaproteobacteria</taxon>
        <taxon>Caulobacterales</taxon>
        <taxon>Caulobacteraceae</taxon>
        <taxon>Phenylobacterium</taxon>
    </lineage>
</organism>
<dbReference type="EMBL" id="QFYQ01000001">
    <property type="protein sequence ID" value="RAK54253.1"/>
    <property type="molecule type" value="Genomic_DNA"/>
</dbReference>
<evidence type="ECO:0000313" key="1">
    <source>
        <dbReference type="EMBL" id="RAK54253.1"/>
    </source>
</evidence>
<dbReference type="AlphaFoldDB" id="A0A328AH79"/>
<keyword evidence="2" id="KW-1185">Reference proteome</keyword>
<accession>A0A328AH79</accession>
<dbReference type="Proteomes" id="UP000249254">
    <property type="component" value="Unassembled WGS sequence"/>
</dbReference>